<evidence type="ECO:0000313" key="3">
    <source>
        <dbReference type="EMBL" id="TCQ77488.1"/>
    </source>
</evidence>
<keyword evidence="1" id="KW-0472">Membrane</keyword>
<feature type="transmembrane region" description="Helical" evidence="1">
    <location>
        <begin position="52"/>
        <end position="76"/>
    </location>
</feature>
<feature type="transmembrane region" description="Helical" evidence="1">
    <location>
        <begin position="118"/>
        <end position="137"/>
    </location>
</feature>
<dbReference type="EMBL" id="SLYQ01000001">
    <property type="protein sequence ID" value="TCQ77488.1"/>
    <property type="molecule type" value="Genomic_DNA"/>
</dbReference>
<evidence type="ECO:0000313" key="4">
    <source>
        <dbReference type="Proteomes" id="UP000295263"/>
    </source>
</evidence>
<keyword evidence="1" id="KW-1133">Transmembrane helix</keyword>
<dbReference type="Proteomes" id="UP000295263">
    <property type="component" value="Unassembled WGS sequence"/>
</dbReference>
<proteinExistence type="predicted"/>
<dbReference type="AlphaFoldDB" id="A0ABD7QS45"/>
<organism evidence="3 4">
    <name type="scientific">Raoultella ornithinolytica</name>
    <name type="common">Klebsiella ornithinolytica</name>
    <dbReference type="NCBI Taxonomy" id="54291"/>
    <lineage>
        <taxon>Bacteria</taxon>
        <taxon>Pseudomonadati</taxon>
        <taxon>Pseudomonadota</taxon>
        <taxon>Gammaproteobacteria</taxon>
        <taxon>Enterobacterales</taxon>
        <taxon>Enterobacteriaceae</taxon>
        <taxon>Klebsiella/Raoultella group</taxon>
        <taxon>Raoultella</taxon>
    </lineage>
</organism>
<protein>
    <submittedName>
        <fullName evidence="3">Membrane protein</fullName>
    </submittedName>
</protein>
<gene>
    <name evidence="3" type="ORF">EC841_1011310</name>
</gene>
<evidence type="ECO:0000256" key="1">
    <source>
        <dbReference type="SAM" id="Phobius"/>
    </source>
</evidence>
<reference evidence="3 4" key="1">
    <citation type="submission" date="2019-03" db="EMBL/GenBank/DDBJ databases">
        <title>Genomic analyses of the natural microbiome of Caenorhabditis elegans.</title>
        <authorList>
            <person name="Samuel B."/>
        </authorList>
    </citation>
    <scope>NUCLEOTIDE SEQUENCE [LARGE SCALE GENOMIC DNA]</scope>
    <source>
        <strain evidence="3 4">JUb54</strain>
    </source>
</reference>
<feature type="domain" description="DUF2231" evidence="2">
    <location>
        <begin position="22"/>
        <end position="128"/>
    </location>
</feature>
<name>A0ABD7QS45_RAOOR</name>
<feature type="transmembrane region" description="Helical" evidence="1">
    <location>
        <begin position="12"/>
        <end position="40"/>
    </location>
</feature>
<dbReference type="Pfam" id="PF09990">
    <property type="entry name" value="DUF2231"/>
    <property type="match status" value="1"/>
</dbReference>
<keyword evidence="1" id="KW-0812">Transmembrane</keyword>
<comment type="caution">
    <text evidence="3">The sequence shown here is derived from an EMBL/GenBank/DDBJ whole genome shotgun (WGS) entry which is preliminary data.</text>
</comment>
<dbReference type="RefSeq" id="WP_132511117.1">
    <property type="nucleotide sequence ID" value="NZ_SLYQ01000001.1"/>
</dbReference>
<accession>A0ABD7QS45</accession>
<sequence>MSENSYGRRNTLVTIIYNLLNPLPYGFFIAGWIFDIIYLYSTNVMWGKSASWLIALGLIFAIVPRLINLAQVWFFPPSPRLPAAKIDFWLNVIAIISAIVNCFVHSRDAYAIAPQNVVYSTLTVICVLLANIISSCCHAKNKGYRHE</sequence>
<dbReference type="InterPro" id="IPR019251">
    <property type="entry name" value="DUF2231_TM"/>
</dbReference>
<evidence type="ECO:0000259" key="2">
    <source>
        <dbReference type="Pfam" id="PF09990"/>
    </source>
</evidence>
<feature type="transmembrane region" description="Helical" evidence="1">
    <location>
        <begin position="88"/>
        <end position="106"/>
    </location>
</feature>